<dbReference type="FunFam" id="3.40.50.2000:FF:000129">
    <property type="entry name" value="Glycosyltransferase"/>
    <property type="match status" value="1"/>
</dbReference>
<keyword evidence="7" id="KW-1185">Reference proteome</keyword>
<gene>
    <name evidence="6" type="ORF">RJ641_025351</name>
</gene>
<dbReference type="EC" id="2.4.1.-" evidence="5"/>
<evidence type="ECO:0000256" key="3">
    <source>
        <dbReference type="ARBA" id="ARBA00022679"/>
    </source>
</evidence>
<dbReference type="GO" id="GO:0080044">
    <property type="term" value="F:quercetin 7-O-glucosyltransferase activity"/>
    <property type="evidence" value="ECO:0007669"/>
    <property type="project" value="TreeGrafter"/>
</dbReference>
<accession>A0AAN8ZJZ9</accession>
<evidence type="ECO:0000256" key="5">
    <source>
        <dbReference type="RuleBase" id="RU362057"/>
    </source>
</evidence>
<dbReference type="InterPro" id="IPR035595">
    <property type="entry name" value="UDP_glycos_trans_CS"/>
</dbReference>
<evidence type="ECO:0000313" key="7">
    <source>
        <dbReference type="Proteomes" id="UP001370490"/>
    </source>
</evidence>
<evidence type="ECO:0000256" key="4">
    <source>
        <dbReference type="RuleBase" id="RU003718"/>
    </source>
</evidence>
<dbReference type="SUPFAM" id="SSF53756">
    <property type="entry name" value="UDP-Glycosyltransferase/glycogen phosphorylase"/>
    <property type="match status" value="1"/>
</dbReference>
<dbReference type="Gene3D" id="3.40.50.2000">
    <property type="entry name" value="Glycogen Phosphorylase B"/>
    <property type="match status" value="2"/>
</dbReference>
<evidence type="ECO:0000313" key="6">
    <source>
        <dbReference type="EMBL" id="KAK6944249.1"/>
    </source>
</evidence>
<sequence length="451" mass="50077">MAIMECGHIAVFAFPFGTHAAPLFNLVQRLAMASPNTIFSFFSTRQSNKSIFSDQKHEMIKPFDVEDGLPENYVFKGNPQEPVELFIRATPHNFKRSLQVAVDERKREISCIISDAFLWFCQEIAAEMCVPWIPLWTGGPFSLTSHIYTDIIRETFADKRPEDCEKEPLEFISGMSQISAKDLPEGILFGNLETEFPLLLHSMARTLPKATAVAINSFEEIEETIAKDLKTKFNKFLNVGPLTLTSSTDEPASDDNGCLSWLSNQKPASVAYISFGSIITPPPKEVVALAEALEKSGFPFLWSVRGNTKDFLPEGFLERTADKGKVVPWAPQKGVLAHKSVGVFVTHCGWNSICESIVGGVPMICRPFFGDQKLNTKVLEDVWGIGLGVKDCVIAEDNMISVLERIILQEEGKKMREKLRNFKGLAETAVGPNGSSTENFKTLVEIVTATK</sequence>
<name>A0AAN8ZJZ9_9MAGN</name>
<comment type="caution">
    <text evidence="6">The sequence shown here is derived from an EMBL/GenBank/DDBJ whole genome shotgun (WGS) entry which is preliminary data.</text>
</comment>
<reference evidence="6 7" key="1">
    <citation type="submission" date="2023-12" db="EMBL/GenBank/DDBJ databases">
        <title>A high-quality genome assembly for Dillenia turbinata (Dilleniales).</title>
        <authorList>
            <person name="Chanderbali A."/>
        </authorList>
    </citation>
    <scope>NUCLEOTIDE SEQUENCE [LARGE SCALE GENOMIC DNA]</scope>
    <source>
        <strain evidence="6">LSX21</strain>
        <tissue evidence="6">Leaf</tissue>
    </source>
</reference>
<dbReference type="Proteomes" id="UP001370490">
    <property type="component" value="Unassembled WGS sequence"/>
</dbReference>
<dbReference type="PANTHER" id="PTHR11926:SF1560">
    <property type="entry name" value="UDP-GLYCOSYLTRANSFERASE 74E1-RELATED"/>
    <property type="match status" value="1"/>
</dbReference>
<dbReference type="PROSITE" id="PS00375">
    <property type="entry name" value="UDPGT"/>
    <property type="match status" value="1"/>
</dbReference>
<dbReference type="PANTHER" id="PTHR11926">
    <property type="entry name" value="GLUCOSYL/GLUCURONOSYL TRANSFERASES"/>
    <property type="match status" value="1"/>
</dbReference>
<dbReference type="GO" id="GO:0080043">
    <property type="term" value="F:quercetin 3-O-glucosyltransferase activity"/>
    <property type="evidence" value="ECO:0007669"/>
    <property type="project" value="TreeGrafter"/>
</dbReference>
<dbReference type="Pfam" id="PF00201">
    <property type="entry name" value="UDPGT"/>
    <property type="match status" value="1"/>
</dbReference>
<comment type="similarity">
    <text evidence="1 4">Belongs to the UDP-glycosyltransferase family.</text>
</comment>
<evidence type="ECO:0000256" key="1">
    <source>
        <dbReference type="ARBA" id="ARBA00009995"/>
    </source>
</evidence>
<evidence type="ECO:0000256" key="2">
    <source>
        <dbReference type="ARBA" id="ARBA00022676"/>
    </source>
</evidence>
<proteinExistence type="inferred from homology"/>
<keyword evidence="3 4" id="KW-0808">Transferase</keyword>
<dbReference type="EMBL" id="JBAMMX010000003">
    <property type="protein sequence ID" value="KAK6944249.1"/>
    <property type="molecule type" value="Genomic_DNA"/>
</dbReference>
<protein>
    <recommendedName>
        <fullName evidence="5">Glycosyltransferase</fullName>
        <ecNumber evidence="5">2.4.1.-</ecNumber>
    </recommendedName>
</protein>
<dbReference type="AlphaFoldDB" id="A0AAN8ZJZ9"/>
<dbReference type="CDD" id="cd03784">
    <property type="entry name" value="GT1_Gtf-like"/>
    <property type="match status" value="1"/>
</dbReference>
<keyword evidence="2 4" id="KW-0328">Glycosyltransferase</keyword>
<dbReference type="InterPro" id="IPR002213">
    <property type="entry name" value="UDP_glucos_trans"/>
</dbReference>
<organism evidence="6 7">
    <name type="scientific">Dillenia turbinata</name>
    <dbReference type="NCBI Taxonomy" id="194707"/>
    <lineage>
        <taxon>Eukaryota</taxon>
        <taxon>Viridiplantae</taxon>
        <taxon>Streptophyta</taxon>
        <taxon>Embryophyta</taxon>
        <taxon>Tracheophyta</taxon>
        <taxon>Spermatophyta</taxon>
        <taxon>Magnoliopsida</taxon>
        <taxon>eudicotyledons</taxon>
        <taxon>Gunneridae</taxon>
        <taxon>Pentapetalae</taxon>
        <taxon>Dilleniales</taxon>
        <taxon>Dilleniaceae</taxon>
        <taxon>Dillenia</taxon>
    </lineage>
</organism>
<dbReference type="FunFam" id="3.40.50.2000:FF:000091">
    <property type="entry name" value="Glycosyltransferase"/>
    <property type="match status" value="1"/>
</dbReference>